<reference evidence="7" key="1">
    <citation type="submission" date="2016-12" db="EMBL/GenBank/DDBJ databases">
        <authorList>
            <person name="Herbold C."/>
        </authorList>
    </citation>
    <scope>NUCLEOTIDE SEQUENCE [LARGE SCALE GENOMIC DNA]</scope>
</reference>
<dbReference type="InterPro" id="IPR015424">
    <property type="entry name" value="PyrdxlP-dep_Trfase"/>
</dbReference>
<dbReference type="PANTHER" id="PTHR11986:SF79">
    <property type="entry name" value="ACETYLORNITHINE AMINOTRANSFERASE, MITOCHONDRIAL"/>
    <property type="match status" value="1"/>
</dbReference>
<keyword evidence="2 6" id="KW-0032">Aminotransferase</keyword>
<keyword evidence="7" id="KW-1185">Reference proteome</keyword>
<dbReference type="SUPFAM" id="SSF53383">
    <property type="entry name" value="PLP-dependent transferases"/>
    <property type="match status" value="1"/>
</dbReference>
<comment type="cofactor">
    <cofactor evidence="1">
        <name>pyridoxal 5'-phosphate</name>
        <dbReference type="ChEBI" id="CHEBI:597326"/>
    </cofactor>
</comment>
<evidence type="ECO:0000256" key="1">
    <source>
        <dbReference type="ARBA" id="ARBA00001933"/>
    </source>
</evidence>
<dbReference type="OrthoDB" id="7184at2157"/>
<evidence type="ECO:0000256" key="2">
    <source>
        <dbReference type="ARBA" id="ARBA00022576"/>
    </source>
</evidence>
<keyword evidence="4 5" id="KW-0663">Pyridoxal phosphate</keyword>
<dbReference type="EMBL" id="FRFC01000009">
    <property type="protein sequence ID" value="SHO48044.1"/>
    <property type="molecule type" value="Genomic_DNA"/>
</dbReference>
<protein>
    <submittedName>
        <fullName evidence="6">Putative Acetylornithine aminotransferase</fullName>
        <ecNumber evidence="6">2.6.1.11</ecNumber>
    </submittedName>
</protein>
<evidence type="ECO:0000256" key="4">
    <source>
        <dbReference type="ARBA" id="ARBA00022898"/>
    </source>
</evidence>
<dbReference type="Gene3D" id="3.90.1150.10">
    <property type="entry name" value="Aspartate Aminotransferase, domain 1"/>
    <property type="match status" value="1"/>
</dbReference>
<dbReference type="InterPro" id="IPR015422">
    <property type="entry name" value="PyrdxlP-dep_Trfase_small"/>
</dbReference>
<evidence type="ECO:0000256" key="3">
    <source>
        <dbReference type="ARBA" id="ARBA00022679"/>
    </source>
</evidence>
<dbReference type="CDD" id="cd00610">
    <property type="entry name" value="OAT_like"/>
    <property type="match status" value="1"/>
</dbReference>
<name>A0A2H1EJ29_9ARCH</name>
<evidence type="ECO:0000313" key="7">
    <source>
        <dbReference type="Proteomes" id="UP000232412"/>
    </source>
</evidence>
<organism evidence="6 7">
    <name type="scientific">Nitrosotalea sinensis</name>
    <dbReference type="NCBI Taxonomy" id="1499975"/>
    <lineage>
        <taxon>Archaea</taxon>
        <taxon>Nitrososphaerota</taxon>
        <taxon>Nitrososphaeria</taxon>
        <taxon>Nitrosotaleales</taxon>
        <taxon>Nitrosotaleaceae</taxon>
        <taxon>Nitrosotalea</taxon>
    </lineage>
</organism>
<dbReference type="EC" id="2.6.1.11" evidence="6"/>
<proteinExistence type="inferred from homology"/>
<dbReference type="InterPro" id="IPR015421">
    <property type="entry name" value="PyrdxlP-dep_Trfase_major"/>
</dbReference>
<dbReference type="AlphaFoldDB" id="A0A2H1EJ29"/>
<keyword evidence="3 6" id="KW-0808">Transferase</keyword>
<dbReference type="InterPro" id="IPR050103">
    <property type="entry name" value="Class-III_PLP-dep_AT"/>
</dbReference>
<dbReference type="GO" id="GO:0042802">
    <property type="term" value="F:identical protein binding"/>
    <property type="evidence" value="ECO:0007669"/>
    <property type="project" value="TreeGrafter"/>
</dbReference>
<evidence type="ECO:0000313" key="6">
    <source>
        <dbReference type="EMBL" id="SHO48044.1"/>
    </source>
</evidence>
<dbReference type="InterPro" id="IPR005814">
    <property type="entry name" value="Aminotrans_3"/>
</dbReference>
<dbReference type="PIRSF" id="PIRSF000521">
    <property type="entry name" value="Transaminase_4ab_Lys_Orn"/>
    <property type="match status" value="1"/>
</dbReference>
<comment type="similarity">
    <text evidence="5">Belongs to the class-III pyridoxal-phosphate-dependent aminotransferase family.</text>
</comment>
<evidence type="ECO:0000256" key="5">
    <source>
        <dbReference type="RuleBase" id="RU003560"/>
    </source>
</evidence>
<dbReference type="Pfam" id="PF00202">
    <property type="entry name" value="Aminotran_3"/>
    <property type="match status" value="1"/>
</dbReference>
<accession>A0A2H1EJ29</accession>
<dbReference type="RefSeq" id="WP_101010926.1">
    <property type="nucleotide sequence ID" value="NZ_FRFC01000009.1"/>
</dbReference>
<sequence>MGEKRDKIPGPKALRVINTMKKHAYDSTFMYSLVISHGHNCIIEDIDGNKYLDFTSNIGACPLGYSHPDIIETLAQYSSNGTYKIAGQDFYCQEHADLAEDISKILPSGFKTFFINSGAEAVENAIKIAYRKKGPLPGISCIGAFHGRTLGALSFTASRPVHKYNFPEFPSKRIKFCTRDDDPEIDAIEDLLKENKIAFIMTEIIQGEGGYNVASKKFVSNLRKFATRYGVPLILDEVQSGIGHTGKWWAFEHYNIRPDIMTSAKALQIGATAFDKKYEPATRSALSSTWGGGNRIDMAVGSKVIQVIKRDKLLENATKMGNMLRKGLSEMIGKKGIVDVRGLGLMIGVEFDTAHHRDKKLSDLFKHGLLTLGAGQKSMRIIPPLIITKEQIHQGLDIMHQVLMRN</sequence>
<dbReference type="GO" id="GO:0030170">
    <property type="term" value="F:pyridoxal phosphate binding"/>
    <property type="evidence" value="ECO:0007669"/>
    <property type="project" value="InterPro"/>
</dbReference>
<dbReference type="Gene3D" id="3.40.640.10">
    <property type="entry name" value="Type I PLP-dependent aspartate aminotransferase-like (Major domain)"/>
    <property type="match status" value="1"/>
</dbReference>
<dbReference type="GO" id="GO:0003992">
    <property type="term" value="F:N2-acetyl-L-ornithine:2-oxoglutarate 5-aminotransferase activity"/>
    <property type="evidence" value="ECO:0007669"/>
    <property type="project" value="UniProtKB-EC"/>
</dbReference>
<gene>
    <name evidence="6" type="ORF">NSIN_80082</name>
</gene>
<dbReference type="PANTHER" id="PTHR11986">
    <property type="entry name" value="AMINOTRANSFERASE CLASS III"/>
    <property type="match status" value="1"/>
</dbReference>
<dbReference type="Proteomes" id="UP000232412">
    <property type="component" value="Unassembled WGS sequence"/>
</dbReference>